<keyword evidence="11 13" id="KW-0739">Sodium transport</keyword>
<keyword evidence="7" id="KW-0915">Sodium</keyword>
<comment type="similarity">
    <text evidence="2 13">Belongs to the amiloride-sensitive sodium channel (TC 1.A.6) family.</text>
</comment>
<reference evidence="15" key="1">
    <citation type="submission" date="2022-11" db="UniProtKB">
        <authorList>
            <consortium name="WormBaseParasite"/>
        </authorList>
    </citation>
    <scope>IDENTIFICATION</scope>
</reference>
<dbReference type="AlphaFoldDB" id="A0A915HPJ6"/>
<organism evidence="14 15">
    <name type="scientific">Romanomermis culicivorax</name>
    <name type="common">Nematode worm</name>
    <dbReference type="NCBI Taxonomy" id="13658"/>
    <lineage>
        <taxon>Eukaryota</taxon>
        <taxon>Metazoa</taxon>
        <taxon>Ecdysozoa</taxon>
        <taxon>Nematoda</taxon>
        <taxon>Enoplea</taxon>
        <taxon>Dorylaimia</taxon>
        <taxon>Mermithida</taxon>
        <taxon>Mermithoidea</taxon>
        <taxon>Mermithidae</taxon>
        <taxon>Romanomermis</taxon>
    </lineage>
</organism>
<keyword evidence="12 13" id="KW-0407">Ion channel</keyword>
<evidence type="ECO:0000256" key="7">
    <source>
        <dbReference type="ARBA" id="ARBA00023053"/>
    </source>
</evidence>
<evidence type="ECO:0000256" key="3">
    <source>
        <dbReference type="ARBA" id="ARBA00022448"/>
    </source>
</evidence>
<evidence type="ECO:0000313" key="15">
    <source>
        <dbReference type="WBParaSite" id="nRc.2.0.1.t03878-RA"/>
    </source>
</evidence>
<keyword evidence="3 13" id="KW-0813">Transport</keyword>
<keyword evidence="6" id="KW-1133">Transmembrane helix</keyword>
<protein>
    <submittedName>
        <fullName evidence="15">Uncharacterized protein</fullName>
    </submittedName>
</protein>
<evidence type="ECO:0000256" key="1">
    <source>
        <dbReference type="ARBA" id="ARBA00004141"/>
    </source>
</evidence>
<comment type="subcellular location">
    <subcellularLocation>
        <location evidence="1">Membrane</location>
        <topology evidence="1">Multi-pass membrane protein</topology>
    </subcellularLocation>
</comment>
<dbReference type="WBParaSite" id="nRc.2.0.1.t03878-RA">
    <property type="protein sequence ID" value="nRc.2.0.1.t03878-RA"/>
    <property type="gene ID" value="nRc.2.0.1.g03878"/>
</dbReference>
<keyword evidence="4 13" id="KW-0894">Sodium channel</keyword>
<keyword evidence="5 13" id="KW-0812">Transmembrane</keyword>
<dbReference type="PANTHER" id="PTHR11690:SF248">
    <property type="entry name" value="PICKPOCKET 17, ISOFORM A"/>
    <property type="match status" value="1"/>
</dbReference>
<evidence type="ECO:0000313" key="14">
    <source>
        <dbReference type="Proteomes" id="UP000887565"/>
    </source>
</evidence>
<keyword evidence="8 13" id="KW-0406">Ion transport</keyword>
<dbReference type="PANTHER" id="PTHR11690">
    <property type="entry name" value="AMILORIDE-SENSITIVE SODIUM CHANNEL-RELATED"/>
    <property type="match status" value="1"/>
</dbReference>
<evidence type="ECO:0000256" key="9">
    <source>
        <dbReference type="ARBA" id="ARBA00023136"/>
    </source>
</evidence>
<dbReference type="InterPro" id="IPR001873">
    <property type="entry name" value="ENaC"/>
</dbReference>
<proteinExistence type="inferred from homology"/>
<keyword evidence="10" id="KW-0325">Glycoprotein</keyword>
<dbReference type="Proteomes" id="UP000887565">
    <property type="component" value="Unplaced"/>
</dbReference>
<evidence type="ECO:0000256" key="6">
    <source>
        <dbReference type="ARBA" id="ARBA00022989"/>
    </source>
</evidence>
<keyword evidence="14" id="KW-1185">Reference proteome</keyword>
<evidence type="ECO:0000256" key="5">
    <source>
        <dbReference type="ARBA" id="ARBA00022692"/>
    </source>
</evidence>
<evidence type="ECO:0000256" key="2">
    <source>
        <dbReference type="ARBA" id="ARBA00007193"/>
    </source>
</evidence>
<dbReference type="GO" id="GO:0015280">
    <property type="term" value="F:ligand-gated sodium channel activity"/>
    <property type="evidence" value="ECO:0007669"/>
    <property type="project" value="TreeGrafter"/>
</dbReference>
<keyword evidence="9" id="KW-0472">Membrane</keyword>
<evidence type="ECO:0000256" key="8">
    <source>
        <dbReference type="ARBA" id="ARBA00023065"/>
    </source>
</evidence>
<evidence type="ECO:0000256" key="10">
    <source>
        <dbReference type="ARBA" id="ARBA00023180"/>
    </source>
</evidence>
<accession>A0A915HPJ6</accession>
<evidence type="ECO:0000256" key="11">
    <source>
        <dbReference type="ARBA" id="ARBA00023201"/>
    </source>
</evidence>
<dbReference type="GO" id="GO:0005886">
    <property type="term" value="C:plasma membrane"/>
    <property type="evidence" value="ECO:0007669"/>
    <property type="project" value="TreeGrafter"/>
</dbReference>
<dbReference type="Pfam" id="PF00858">
    <property type="entry name" value="ASC"/>
    <property type="match status" value="1"/>
</dbReference>
<evidence type="ECO:0000256" key="4">
    <source>
        <dbReference type="ARBA" id="ARBA00022461"/>
    </source>
</evidence>
<name>A0A915HPJ6_ROMCU</name>
<evidence type="ECO:0000256" key="12">
    <source>
        <dbReference type="ARBA" id="ARBA00023303"/>
    </source>
</evidence>
<sequence length="207" mass="23746">FKIVLNVSQDTYLETSLSAGFRFSVNDPDDEILPDSDGRILSPGFSIDVVLQHRIMNRLNWPHGSCEPMSDQKKPKLELCLRYCYQKKIISYCNCTDPKYPIPPDFEDDFGYCGVEKSDNADLAITYFLVVKRLSTLGNCLIQIVSLLSLFENDCDCKDRCHSKYYIYTTSMAKKLEKSGYSSKLYRNLIKDVLRKILDAFGNVEDI</sequence>
<evidence type="ECO:0000256" key="13">
    <source>
        <dbReference type="RuleBase" id="RU000679"/>
    </source>
</evidence>